<protein>
    <submittedName>
        <fullName evidence="1">7509_t:CDS:1</fullName>
    </submittedName>
</protein>
<evidence type="ECO:0000313" key="1">
    <source>
        <dbReference type="EMBL" id="CAG8437882.1"/>
    </source>
</evidence>
<organism evidence="1 2">
    <name type="scientific">Diversispora eburnea</name>
    <dbReference type="NCBI Taxonomy" id="1213867"/>
    <lineage>
        <taxon>Eukaryota</taxon>
        <taxon>Fungi</taxon>
        <taxon>Fungi incertae sedis</taxon>
        <taxon>Mucoromycota</taxon>
        <taxon>Glomeromycotina</taxon>
        <taxon>Glomeromycetes</taxon>
        <taxon>Diversisporales</taxon>
        <taxon>Diversisporaceae</taxon>
        <taxon>Diversispora</taxon>
    </lineage>
</organism>
<dbReference type="EMBL" id="CAJVPK010000049">
    <property type="protein sequence ID" value="CAG8437882.1"/>
    <property type="molecule type" value="Genomic_DNA"/>
</dbReference>
<name>A0A9N8YK57_9GLOM</name>
<proteinExistence type="predicted"/>
<keyword evidence="2" id="KW-1185">Reference proteome</keyword>
<gene>
    <name evidence="1" type="ORF">DEBURN_LOCUS1182</name>
</gene>
<accession>A0A9N8YK57</accession>
<reference evidence="1" key="1">
    <citation type="submission" date="2021-06" db="EMBL/GenBank/DDBJ databases">
        <authorList>
            <person name="Kallberg Y."/>
            <person name="Tangrot J."/>
            <person name="Rosling A."/>
        </authorList>
    </citation>
    <scope>NUCLEOTIDE SEQUENCE</scope>
    <source>
        <strain evidence="1">AZ414A</strain>
    </source>
</reference>
<sequence>MEITEVLMNLDNGEITNKEIEIEAEGDVQELFFSPSVSLPLEKARKK</sequence>
<comment type="caution">
    <text evidence="1">The sequence shown here is derived from an EMBL/GenBank/DDBJ whole genome shotgun (WGS) entry which is preliminary data.</text>
</comment>
<dbReference type="AlphaFoldDB" id="A0A9N8YK57"/>
<dbReference type="Proteomes" id="UP000789706">
    <property type="component" value="Unassembled WGS sequence"/>
</dbReference>
<evidence type="ECO:0000313" key="2">
    <source>
        <dbReference type="Proteomes" id="UP000789706"/>
    </source>
</evidence>